<dbReference type="Gene3D" id="1.20.1250.20">
    <property type="entry name" value="MFS general substrate transporter like domains"/>
    <property type="match status" value="1"/>
</dbReference>
<comment type="caution">
    <text evidence="7">The sequence shown here is derived from an EMBL/GenBank/DDBJ whole genome shotgun (WGS) entry which is preliminary data.</text>
</comment>
<comment type="subcellular location">
    <subcellularLocation>
        <location evidence="1">Membrane</location>
        <topology evidence="1">Multi-pass membrane protein</topology>
    </subcellularLocation>
</comment>
<dbReference type="PANTHER" id="PTHR48022:SF2">
    <property type="entry name" value="PLASTIDIC GLUCOSE TRANSPORTER 4"/>
    <property type="match status" value="1"/>
</dbReference>
<organism evidence="7 8">
    <name type="scientific">Metschnikowia pulcherrima</name>
    <dbReference type="NCBI Taxonomy" id="27326"/>
    <lineage>
        <taxon>Eukaryota</taxon>
        <taxon>Fungi</taxon>
        <taxon>Dikarya</taxon>
        <taxon>Ascomycota</taxon>
        <taxon>Saccharomycotina</taxon>
        <taxon>Pichiomycetes</taxon>
        <taxon>Metschnikowiaceae</taxon>
        <taxon>Metschnikowia</taxon>
    </lineage>
</organism>
<dbReference type="Proteomes" id="UP000649328">
    <property type="component" value="Unassembled WGS sequence"/>
</dbReference>
<dbReference type="InterPro" id="IPR005828">
    <property type="entry name" value="MFS_sugar_transport-like"/>
</dbReference>
<dbReference type="SUPFAM" id="SSF103473">
    <property type="entry name" value="MFS general substrate transporter"/>
    <property type="match status" value="1"/>
</dbReference>
<dbReference type="GO" id="GO:0016020">
    <property type="term" value="C:membrane"/>
    <property type="evidence" value="ECO:0007669"/>
    <property type="project" value="UniProtKB-SubCell"/>
</dbReference>
<name>A0A8H7GTK4_9ASCO</name>
<keyword evidence="5 6" id="KW-0472">Membrane</keyword>
<reference evidence="7" key="1">
    <citation type="submission" date="2020-10" db="EMBL/GenBank/DDBJ databases">
        <title>The Whole-Genome Sequence of Metschnikowia persimmonesis, a Novel Endophytic Yeast Species Isolated from Medicinal Plant Diospyros kaki Thumb.</title>
        <authorList>
            <person name="Rahmat E."/>
            <person name="Kang Y."/>
        </authorList>
    </citation>
    <scope>NUCLEOTIDE SEQUENCE</scope>
    <source>
        <strain evidence="7">KIOM G15050</strain>
    </source>
</reference>
<evidence type="ECO:0000256" key="4">
    <source>
        <dbReference type="ARBA" id="ARBA00022989"/>
    </source>
</evidence>
<evidence type="ECO:0000256" key="6">
    <source>
        <dbReference type="SAM" id="Phobius"/>
    </source>
</evidence>
<evidence type="ECO:0000256" key="3">
    <source>
        <dbReference type="ARBA" id="ARBA00022692"/>
    </source>
</evidence>
<evidence type="ECO:0000256" key="5">
    <source>
        <dbReference type="ARBA" id="ARBA00023136"/>
    </source>
</evidence>
<proteinExistence type="predicted"/>
<keyword evidence="3 6" id="KW-0812">Transmembrane</keyword>
<keyword evidence="2" id="KW-0813">Transport</keyword>
<evidence type="ECO:0000313" key="7">
    <source>
        <dbReference type="EMBL" id="KAF8002890.1"/>
    </source>
</evidence>
<dbReference type="PANTHER" id="PTHR48022">
    <property type="entry name" value="PLASTIDIC GLUCOSE TRANSPORTER 4"/>
    <property type="match status" value="1"/>
</dbReference>
<evidence type="ECO:0000313" key="8">
    <source>
        <dbReference type="Proteomes" id="UP000649328"/>
    </source>
</evidence>
<feature type="transmembrane region" description="Helical" evidence="6">
    <location>
        <begin position="274"/>
        <end position="296"/>
    </location>
</feature>
<feature type="transmembrane region" description="Helical" evidence="6">
    <location>
        <begin position="181"/>
        <end position="200"/>
    </location>
</feature>
<keyword evidence="8" id="KW-1185">Reference proteome</keyword>
<evidence type="ECO:0000256" key="2">
    <source>
        <dbReference type="ARBA" id="ARBA00022448"/>
    </source>
</evidence>
<feature type="transmembrane region" description="Helical" evidence="6">
    <location>
        <begin position="58"/>
        <end position="79"/>
    </location>
</feature>
<feature type="transmembrane region" description="Helical" evidence="6">
    <location>
        <begin position="29"/>
        <end position="52"/>
    </location>
</feature>
<dbReference type="InterPro" id="IPR036259">
    <property type="entry name" value="MFS_trans_sf"/>
</dbReference>
<dbReference type="GO" id="GO:0005351">
    <property type="term" value="F:carbohydrate:proton symporter activity"/>
    <property type="evidence" value="ECO:0007669"/>
    <property type="project" value="TreeGrafter"/>
</dbReference>
<evidence type="ECO:0000256" key="1">
    <source>
        <dbReference type="ARBA" id="ARBA00004141"/>
    </source>
</evidence>
<dbReference type="AlphaFoldDB" id="A0A8H7GTK4"/>
<feature type="transmembrane region" description="Helical" evidence="6">
    <location>
        <begin position="140"/>
        <end position="161"/>
    </location>
</feature>
<sequence>MFQGASAGALCVIGPIYISHISTFSSMNVAFLALFQVIVALFVFLGNCLFIYTGVYSELIFCVLTVLVPIFALICLTCLPESPREILILGDPRRFRQTLDKLLVDMDKDETWICALHVLKTSLFGETARAEKNTLDKRRLAVCCILSFLQQMSGATFFFYFGKTMFDLLVVVSSPVKFSGLLLSVCNLAGTIISGFLVRLRGARMPLFSGLILLSALILAFATMGIVVKIDGTTLLGIPMLVTSCFYLFVFATTWGPCTAVLSMEISQADERIMSCLVICGWATNVLVVSLFPLLVDRCGLGAMYVFLFFTFILIWVTRKDFFAPLMPLN</sequence>
<accession>A0A8H7GTK4</accession>
<gene>
    <name evidence="7" type="ORF">HF325_002135</name>
</gene>
<feature type="transmembrane region" description="Helical" evidence="6">
    <location>
        <begin position="240"/>
        <end position="262"/>
    </location>
</feature>
<dbReference type="Pfam" id="PF00083">
    <property type="entry name" value="Sugar_tr"/>
    <property type="match status" value="1"/>
</dbReference>
<protein>
    <submittedName>
        <fullName evidence="7">Uncharacterized protein</fullName>
    </submittedName>
</protein>
<feature type="transmembrane region" description="Helical" evidence="6">
    <location>
        <begin position="207"/>
        <end position="228"/>
    </location>
</feature>
<keyword evidence="4 6" id="KW-1133">Transmembrane helix</keyword>
<dbReference type="EMBL" id="JACBPP010000003">
    <property type="protein sequence ID" value="KAF8002890.1"/>
    <property type="molecule type" value="Genomic_DNA"/>
</dbReference>
<dbReference type="InterPro" id="IPR050360">
    <property type="entry name" value="MFS_Sugar_Transporters"/>
</dbReference>
<feature type="transmembrane region" description="Helical" evidence="6">
    <location>
        <begin position="302"/>
        <end position="318"/>
    </location>
</feature>